<keyword evidence="2" id="KW-1133">Transmembrane helix</keyword>
<evidence type="ECO:0000256" key="2">
    <source>
        <dbReference type="SAM" id="Phobius"/>
    </source>
</evidence>
<accession>A0A6N9HA52</accession>
<keyword evidence="5" id="KW-1185">Reference proteome</keyword>
<protein>
    <submittedName>
        <fullName evidence="4">PH domain-containing protein</fullName>
    </submittedName>
</protein>
<name>A0A6N9HA52_9MICO</name>
<dbReference type="RefSeq" id="WP_160954272.1">
    <property type="nucleotide sequence ID" value="NZ_WWEQ01000086.1"/>
</dbReference>
<feature type="transmembrane region" description="Helical" evidence="2">
    <location>
        <begin position="80"/>
        <end position="102"/>
    </location>
</feature>
<evidence type="ECO:0000256" key="1">
    <source>
        <dbReference type="SAM" id="MobiDB-lite"/>
    </source>
</evidence>
<keyword evidence="2" id="KW-0812">Transmembrane</keyword>
<evidence type="ECO:0000259" key="3">
    <source>
        <dbReference type="Pfam" id="PF03703"/>
    </source>
</evidence>
<dbReference type="PANTHER" id="PTHR34473:SF2">
    <property type="entry name" value="UPF0699 TRANSMEMBRANE PROTEIN YDBT"/>
    <property type="match status" value="1"/>
</dbReference>
<feature type="compositionally biased region" description="Low complexity" evidence="1">
    <location>
        <begin position="1"/>
        <end position="19"/>
    </location>
</feature>
<feature type="compositionally biased region" description="Low complexity" evidence="1">
    <location>
        <begin position="203"/>
        <end position="215"/>
    </location>
</feature>
<sequence length="252" mass="25691">MAPGAAQRPAAGPEAGAEPGWHRVHPLTPFLRTGIVLIAFLGVLAAQARELIEDAVRRGVAGDDADDPSGVLGAAADHPLYVALGALGLLVVIGVVVGLNWLSWRAMGYRIDADAVRLRQGVIGRRQREARLDRVQSIDVRQPFIPRLLGLAVLRFDVAGGKGSAVDIGYISRSTAEALRATMLERVRSARSARTGGSAPTPGRAAGAEAAAQAGLEPDSGTGPGAAPPASATGPGPIPAPAENPAAGAEPE</sequence>
<dbReference type="Pfam" id="PF03703">
    <property type="entry name" value="bPH_2"/>
    <property type="match status" value="1"/>
</dbReference>
<dbReference type="PANTHER" id="PTHR34473">
    <property type="entry name" value="UPF0699 TRANSMEMBRANE PROTEIN YDBS"/>
    <property type="match status" value="1"/>
</dbReference>
<dbReference type="EMBL" id="WWEQ01000086">
    <property type="protein sequence ID" value="MYM20865.1"/>
    <property type="molecule type" value="Genomic_DNA"/>
</dbReference>
<feature type="compositionally biased region" description="Low complexity" evidence="1">
    <location>
        <begin position="243"/>
        <end position="252"/>
    </location>
</feature>
<feature type="region of interest" description="Disordered" evidence="1">
    <location>
        <begin position="1"/>
        <end position="20"/>
    </location>
</feature>
<feature type="non-terminal residue" evidence="4">
    <location>
        <position position="252"/>
    </location>
</feature>
<evidence type="ECO:0000313" key="5">
    <source>
        <dbReference type="Proteomes" id="UP000469215"/>
    </source>
</evidence>
<feature type="transmembrane region" description="Helical" evidence="2">
    <location>
        <begin position="30"/>
        <end position="48"/>
    </location>
</feature>
<dbReference type="Proteomes" id="UP000469215">
    <property type="component" value="Unassembled WGS sequence"/>
</dbReference>
<dbReference type="InterPro" id="IPR005182">
    <property type="entry name" value="YdbS-like_PH"/>
</dbReference>
<comment type="caution">
    <text evidence="4">The sequence shown here is derived from an EMBL/GenBank/DDBJ whole genome shotgun (WGS) entry which is preliminary data.</text>
</comment>
<proteinExistence type="predicted"/>
<keyword evidence="2" id="KW-0472">Membrane</keyword>
<dbReference type="AlphaFoldDB" id="A0A6N9HA52"/>
<evidence type="ECO:0000313" key="4">
    <source>
        <dbReference type="EMBL" id="MYM20865.1"/>
    </source>
</evidence>
<organism evidence="4 5">
    <name type="scientific">Brevibacterium rongguiense</name>
    <dbReference type="NCBI Taxonomy" id="2695267"/>
    <lineage>
        <taxon>Bacteria</taxon>
        <taxon>Bacillati</taxon>
        <taxon>Actinomycetota</taxon>
        <taxon>Actinomycetes</taxon>
        <taxon>Micrococcales</taxon>
        <taxon>Brevibacteriaceae</taxon>
        <taxon>Brevibacterium</taxon>
    </lineage>
</organism>
<gene>
    <name evidence="4" type="ORF">GSY69_13080</name>
</gene>
<feature type="domain" description="YdbS-like PH" evidence="3">
    <location>
        <begin position="104"/>
        <end position="182"/>
    </location>
</feature>
<reference evidence="4 5" key="1">
    <citation type="submission" date="2020-01" db="EMBL/GenBank/DDBJ databases">
        <authorList>
            <person name="Deng T."/>
        </authorList>
    </citation>
    <scope>NUCLEOTIDE SEQUENCE [LARGE SCALE GENOMIC DNA]</scope>
    <source>
        <strain evidence="4 5">5221</strain>
    </source>
</reference>
<feature type="region of interest" description="Disordered" evidence="1">
    <location>
        <begin position="189"/>
        <end position="252"/>
    </location>
</feature>